<keyword evidence="20 24" id="KW-0739">Sodium transport</keyword>
<dbReference type="Pfam" id="PF00520">
    <property type="entry name" value="Ion_trans"/>
    <property type="match status" value="6"/>
</dbReference>
<dbReference type="SMART" id="SM00398">
    <property type="entry name" value="HMG"/>
    <property type="match status" value="1"/>
</dbReference>
<dbReference type="FunFam" id="1.10.238.10:FF:000061">
    <property type="entry name" value="Sodium channel protein"/>
    <property type="match status" value="1"/>
</dbReference>
<comment type="caution">
    <text evidence="24">Lacks conserved residue(s) required for the propagation of feature annotation.</text>
</comment>
<comment type="caution">
    <text evidence="29">The sequence shown here is derived from an EMBL/GenBank/DDBJ whole genome shotgun (WGS) entry which is preliminary data.</text>
</comment>
<dbReference type="Gene3D" id="1.10.30.10">
    <property type="entry name" value="High mobility group box domain"/>
    <property type="match status" value="1"/>
</dbReference>
<dbReference type="InterPro" id="IPR058606">
    <property type="entry name" value="HTH_Cic_C"/>
</dbReference>
<keyword evidence="17" id="KW-1015">Disulfide bond</keyword>
<dbReference type="Pfam" id="PF00505">
    <property type="entry name" value="HMG_box"/>
    <property type="match status" value="1"/>
</dbReference>
<feature type="compositionally biased region" description="Polar residues" evidence="26">
    <location>
        <begin position="700"/>
        <end position="720"/>
    </location>
</feature>
<feature type="transmembrane region" description="Helical" evidence="24">
    <location>
        <begin position="3152"/>
        <end position="3175"/>
    </location>
</feature>
<feature type="transmembrane region" description="Helical" evidence="24">
    <location>
        <begin position="1789"/>
        <end position="1815"/>
    </location>
</feature>
<feature type="region of interest" description="Disordered" evidence="26">
    <location>
        <begin position="1338"/>
        <end position="1361"/>
    </location>
</feature>
<dbReference type="Pfam" id="PF16090">
    <property type="entry name" value="DUF4819"/>
    <property type="match status" value="1"/>
</dbReference>
<dbReference type="Proteomes" id="UP000719412">
    <property type="component" value="Unassembled WGS sequence"/>
</dbReference>
<feature type="transmembrane region" description="Helical" evidence="24">
    <location>
        <begin position="2728"/>
        <end position="2751"/>
    </location>
</feature>
<feature type="transmembrane region" description="Helical" evidence="24">
    <location>
        <begin position="2968"/>
        <end position="2987"/>
    </location>
</feature>
<evidence type="ECO:0000259" key="27">
    <source>
        <dbReference type="PROSITE" id="PS50118"/>
    </source>
</evidence>
<accession>A0A8J6HM12</accession>
<feature type="coiled-coil region" evidence="25">
    <location>
        <begin position="1815"/>
        <end position="1846"/>
    </location>
</feature>
<dbReference type="FunFam" id="1.10.287.70:FF:000047">
    <property type="entry name" value="Sodium channel protein"/>
    <property type="match status" value="1"/>
</dbReference>
<evidence type="ECO:0000256" key="24">
    <source>
        <dbReference type="RuleBase" id="RU361132"/>
    </source>
</evidence>
<feature type="region of interest" description="Disordered" evidence="26">
    <location>
        <begin position="700"/>
        <end position="731"/>
    </location>
</feature>
<dbReference type="GO" id="GO:0005634">
    <property type="term" value="C:nucleus"/>
    <property type="evidence" value="ECO:0007669"/>
    <property type="project" value="UniProtKB-UniRule"/>
</dbReference>
<evidence type="ECO:0000256" key="21">
    <source>
        <dbReference type="ARBA" id="ARBA00023242"/>
    </source>
</evidence>
<feature type="region of interest" description="Disordered" evidence="26">
    <location>
        <begin position="3316"/>
        <end position="3378"/>
    </location>
</feature>
<feature type="transmembrane region" description="Helical" evidence="24">
    <location>
        <begin position="2849"/>
        <end position="2875"/>
    </location>
</feature>
<dbReference type="Pfam" id="PF11933">
    <property type="entry name" value="Na_trans_cytopl"/>
    <property type="match status" value="1"/>
</dbReference>
<dbReference type="PRINTS" id="PR00170">
    <property type="entry name" value="NACHANNEL"/>
</dbReference>
<dbReference type="InterPro" id="IPR027359">
    <property type="entry name" value="Volt_channel_dom_sf"/>
</dbReference>
<evidence type="ECO:0000256" key="12">
    <source>
        <dbReference type="ARBA" id="ARBA00023015"/>
    </source>
</evidence>
<evidence type="ECO:0000256" key="26">
    <source>
        <dbReference type="SAM" id="MobiDB-lite"/>
    </source>
</evidence>
<evidence type="ECO:0000256" key="19">
    <source>
        <dbReference type="ARBA" id="ARBA00023180"/>
    </source>
</evidence>
<feature type="transmembrane region" description="Helical" evidence="24">
    <location>
        <begin position="2697"/>
        <end position="2716"/>
    </location>
</feature>
<feature type="transmembrane region" description="Helical" evidence="24">
    <location>
        <begin position="2303"/>
        <end position="2331"/>
    </location>
</feature>
<keyword evidence="10 24" id="KW-0851">Voltage-gated channel</keyword>
<dbReference type="PANTHER" id="PTHR10037:SF288">
    <property type="entry name" value="SODIUM CHANNEL PROTEIN PARA"/>
    <property type="match status" value="1"/>
</dbReference>
<dbReference type="FunFam" id="1.20.120.350:FF:000019">
    <property type="entry name" value="Sodium channel protein"/>
    <property type="match status" value="1"/>
</dbReference>
<feature type="transmembrane region" description="Helical" evidence="24">
    <location>
        <begin position="2230"/>
        <end position="2253"/>
    </location>
</feature>
<evidence type="ECO:0000256" key="16">
    <source>
        <dbReference type="ARBA" id="ARBA00023136"/>
    </source>
</evidence>
<keyword evidence="7" id="KW-0597">Phosphoprotein</keyword>
<feature type="region of interest" description="Disordered" evidence="26">
    <location>
        <begin position="1448"/>
        <end position="1488"/>
    </location>
</feature>
<keyword evidence="4" id="KW-1003">Cell membrane</keyword>
<evidence type="ECO:0000259" key="28">
    <source>
        <dbReference type="PROSITE" id="PS50222"/>
    </source>
</evidence>
<keyword evidence="15 23" id="KW-0238">DNA-binding</keyword>
<evidence type="ECO:0000256" key="18">
    <source>
        <dbReference type="ARBA" id="ARBA00023163"/>
    </source>
</evidence>
<dbReference type="GO" id="GO:0005248">
    <property type="term" value="F:voltage-gated sodium channel activity"/>
    <property type="evidence" value="ECO:0007669"/>
    <property type="project" value="InterPro"/>
</dbReference>
<comment type="function">
    <text evidence="24">Mediates the voltage-dependent sodium ion permeability of excitable membranes. Assuming opened or closed conformations in response to the voltage difference across the membrane, the protein forms a sodium-selective channel through which Na(+) ions may pass in accordance with their electrochemical gradient.</text>
</comment>
<keyword evidence="11 24" id="KW-1133">Transmembrane helix</keyword>
<feature type="region of interest" description="Disordered" evidence="26">
    <location>
        <begin position="1"/>
        <end position="21"/>
    </location>
</feature>
<dbReference type="FunFam" id="1.20.120.350:FF:000026">
    <property type="entry name" value="Sodium channel protein"/>
    <property type="match status" value="1"/>
</dbReference>
<feature type="region of interest" description="Disordered" evidence="26">
    <location>
        <begin position="810"/>
        <end position="846"/>
    </location>
</feature>
<dbReference type="FunFam" id="1.10.30.10:FF:000010">
    <property type="entry name" value="Capicua transcriptional repressor b"/>
    <property type="match status" value="1"/>
</dbReference>
<keyword evidence="6" id="KW-0691">RNA editing</keyword>
<dbReference type="InterPro" id="IPR043203">
    <property type="entry name" value="VGCC_Ca_Na"/>
</dbReference>
<feature type="transmembrane region" description="Helical" evidence="24">
    <location>
        <begin position="2259"/>
        <end position="2283"/>
    </location>
</feature>
<feature type="DNA-binding region" description="HMG box" evidence="23">
    <location>
        <begin position="848"/>
        <end position="916"/>
    </location>
</feature>
<evidence type="ECO:0000256" key="6">
    <source>
        <dbReference type="ARBA" id="ARBA00022495"/>
    </source>
</evidence>
<keyword evidence="9" id="KW-0677">Repeat</keyword>
<dbReference type="Gene3D" id="1.10.287.70">
    <property type="match status" value="3"/>
</dbReference>
<proteinExistence type="inferred from homology"/>
<dbReference type="InterPro" id="IPR001696">
    <property type="entry name" value="Na_channel_asu"/>
</dbReference>
<evidence type="ECO:0000256" key="20">
    <source>
        <dbReference type="ARBA" id="ARBA00023201"/>
    </source>
</evidence>
<gene>
    <name evidence="29" type="ORF">GEV33_005890</name>
</gene>
<protein>
    <recommendedName>
        <fullName evidence="24">Sodium channel protein</fullName>
    </recommendedName>
</protein>
<keyword evidence="22 24" id="KW-0407">Ion channel</keyword>
<dbReference type="Pfam" id="PF24609">
    <property type="entry name" value="IQ_SCN5A_C"/>
    <property type="match status" value="1"/>
</dbReference>
<feature type="domain" description="HMG box" evidence="27">
    <location>
        <begin position="848"/>
        <end position="916"/>
    </location>
</feature>
<dbReference type="GO" id="GO:0019228">
    <property type="term" value="P:neuronal action potential"/>
    <property type="evidence" value="ECO:0007669"/>
    <property type="project" value="TreeGrafter"/>
</dbReference>
<evidence type="ECO:0000256" key="11">
    <source>
        <dbReference type="ARBA" id="ARBA00022989"/>
    </source>
</evidence>
<dbReference type="InterPro" id="IPR044564">
    <property type="entry name" value="Na_chnl_inactivation_gate"/>
</dbReference>
<evidence type="ECO:0000256" key="13">
    <source>
        <dbReference type="ARBA" id="ARBA00023053"/>
    </source>
</evidence>
<dbReference type="GO" id="GO:0001518">
    <property type="term" value="C:voltage-gated sodium channel complex"/>
    <property type="evidence" value="ECO:0007669"/>
    <property type="project" value="UniProtKB-UniRule"/>
</dbReference>
<keyword evidence="19" id="KW-0325">Glycoprotein</keyword>
<evidence type="ECO:0000256" key="8">
    <source>
        <dbReference type="ARBA" id="ARBA00022692"/>
    </source>
</evidence>
<feature type="compositionally biased region" description="Gly residues" evidence="26">
    <location>
        <begin position="1858"/>
        <end position="1871"/>
    </location>
</feature>
<feature type="transmembrane region" description="Helical" evidence="24">
    <location>
        <begin position="3062"/>
        <end position="3085"/>
    </location>
</feature>
<feature type="compositionally biased region" description="Acidic residues" evidence="26">
    <location>
        <begin position="1467"/>
        <end position="1476"/>
    </location>
</feature>
<feature type="region of interest" description="Disordered" evidence="26">
    <location>
        <begin position="2554"/>
        <end position="2591"/>
    </location>
</feature>
<feature type="compositionally biased region" description="Basic and acidic residues" evidence="26">
    <location>
        <begin position="2555"/>
        <end position="2564"/>
    </location>
</feature>
<dbReference type="CDD" id="cd13433">
    <property type="entry name" value="Na_channel_gate"/>
    <property type="match status" value="1"/>
</dbReference>
<evidence type="ECO:0000313" key="29">
    <source>
        <dbReference type="EMBL" id="KAH0816902.1"/>
    </source>
</evidence>
<feature type="transmembrane region" description="Helical" evidence="24">
    <location>
        <begin position="2185"/>
        <end position="2209"/>
    </location>
</feature>
<dbReference type="GO" id="GO:0003677">
    <property type="term" value="F:DNA binding"/>
    <property type="evidence" value="ECO:0007669"/>
    <property type="project" value="UniProtKB-UniRule"/>
</dbReference>
<dbReference type="FunFam" id="1.20.120.350:FF:000023">
    <property type="entry name" value="Sodium channel protein"/>
    <property type="match status" value="1"/>
</dbReference>
<feature type="compositionally biased region" description="Polar residues" evidence="26">
    <location>
        <begin position="3367"/>
        <end position="3378"/>
    </location>
</feature>
<dbReference type="Gene3D" id="1.10.238.10">
    <property type="entry name" value="EF-hand"/>
    <property type="match status" value="1"/>
</dbReference>
<evidence type="ECO:0000256" key="4">
    <source>
        <dbReference type="ARBA" id="ARBA00022475"/>
    </source>
</evidence>
<feature type="region of interest" description="Disordered" evidence="26">
    <location>
        <begin position="1201"/>
        <end position="1230"/>
    </location>
</feature>
<dbReference type="InterPro" id="IPR005821">
    <property type="entry name" value="Ion_trans_dom"/>
</dbReference>
<feature type="compositionally biased region" description="Polar residues" evidence="26">
    <location>
        <begin position="1009"/>
        <end position="1034"/>
    </location>
</feature>
<dbReference type="Gene3D" id="1.20.120.350">
    <property type="entry name" value="Voltage-gated potassium channels. Chain C"/>
    <property type="match status" value="3"/>
</dbReference>
<evidence type="ECO:0000256" key="2">
    <source>
        <dbReference type="ARBA" id="ARBA00022448"/>
    </source>
</evidence>
<dbReference type="PROSITE" id="PS50118">
    <property type="entry name" value="HMG_BOX_2"/>
    <property type="match status" value="1"/>
</dbReference>
<evidence type="ECO:0000256" key="22">
    <source>
        <dbReference type="ARBA" id="ARBA00023303"/>
    </source>
</evidence>
<feature type="compositionally biased region" description="Basic and acidic residues" evidence="26">
    <location>
        <begin position="3333"/>
        <end position="3342"/>
    </location>
</feature>
<keyword evidence="12" id="KW-0805">Transcription regulation</keyword>
<evidence type="ECO:0000256" key="5">
    <source>
        <dbReference type="ARBA" id="ARBA00022491"/>
    </source>
</evidence>
<keyword evidence="3 24" id="KW-0894">Sodium channel</keyword>
<dbReference type="FunFam" id="1.10.287.70:FF:000385">
    <property type="entry name" value="Voltage-gated sodium channel alpha subunit isoform 2"/>
    <property type="match status" value="1"/>
</dbReference>
<feature type="compositionally biased region" description="Low complexity" evidence="26">
    <location>
        <begin position="926"/>
        <end position="937"/>
    </location>
</feature>
<dbReference type="InterPro" id="IPR032147">
    <property type="entry name" value="Cic_dom"/>
</dbReference>
<keyword evidence="21 23" id="KW-0539">Nucleus</keyword>
<feature type="compositionally biased region" description="Polar residues" evidence="26">
    <location>
        <begin position="1271"/>
        <end position="1280"/>
    </location>
</feature>
<keyword evidence="5" id="KW-0678">Repressor</keyword>
<dbReference type="FunFam" id="1.10.287.70:FF:000046">
    <property type="entry name" value="Sodium channel protein"/>
    <property type="match status" value="1"/>
</dbReference>
<feature type="compositionally biased region" description="Polar residues" evidence="26">
    <location>
        <begin position="811"/>
        <end position="820"/>
    </location>
</feature>
<feature type="compositionally biased region" description="Polar residues" evidence="26">
    <location>
        <begin position="827"/>
        <end position="842"/>
    </location>
</feature>
<dbReference type="InterPro" id="IPR036910">
    <property type="entry name" value="HMG_box_dom_sf"/>
</dbReference>
<reference evidence="29" key="2">
    <citation type="submission" date="2021-08" db="EMBL/GenBank/DDBJ databases">
        <authorList>
            <person name="Eriksson T."/>
        </authorList>
    </citation>
    <scope>NUCLEOTIDE SEQUENCE</scope>
    <source>
        <strain evidence="29">Stoneville</strain>
        <tissue evidence="29">Whole head</tissue>
    </source>
</reference>
<evidence type="ECO:0000256" key="7">
    <source>
        <dbReference type="ARBA" id="ARBA00022553"/>
    </source>
</evidence>
<dbReference type="SUPFAM" id="SSF47095">
    <property type="entry name" value="HMG-box"/>
    <property type="match status" value="1"/>
</dbReference>
<feature type="transmembrane region" description="Helical" evidence="24">
    <location>
        <begin position="2999"/>
        <end position="3018"/>
    </location>
</feature>
<comment type="similarity">
    <text evidence="24">Belongs to the sodium channel (TC 1.A.1.10) family.</text>
</comment>
<feature type="transmembrane region" description="Helical" evidence="24">
    <location>
        <begin position="1657"/>
        <end position="1677"/>
    </location>
</feature>
<dbReference type="Pfam" id="PF25981">
    <property type="entry name" value="HTH_Cic_C"/>
    <property type="match status" value="1"/>
</dbReference>
<feature type="compositionally biased region" description="Polar residues" evidence="26">
    <location>
        <begin position="1201"/>
        <end position="1212"/>
    </location>
</feature>
<feature type="region of interest" description="Disordered" evidence="26">
    <location>
        <begin position="920"/>
        <end position="963"/>
    </location>
</feature>
<dbReference type="Pfam" id="PF06512">
    <property type="entry name" value="Na_trans_assoc"/>
    <property type="match status" value="1"/>
</dbReference>
<feature type="region of interest" description="Disordered" evidence="26">
    <location>
        <begin position="994"/>
        <end position="1034"/>
    </location>
</feature>
<feature type="region of interest" description="Disordered" evidence="26">
    <location>
        <begin position="759"/>
        <end position="795"/>
    </location>
</feature>
<feature type="region of interest" description="Disordered" evidence="26">
    <location>
        <begin position="253"/>
        <end position="308"/>
    </location>
</feature>
<dbReference type="InterPro" id="IPR058607">
    <property type="entry name" value="HMG-box_Cic-like"/>
</dbReference>
<dbReference type="PANTHER" id="PTHR10037">
    <property type="entry name" value="VOLTAGE-GATED CATION CHANNEL CALCIUM AND SODIUM"/>
    <property type="match status" value="1"/>
</dbReference>
<feature type="region of interest" description="Disordered" evidence="26">
    <location>
        <begin position="1858"/>
        <end position="1878"/>
    </location>
</feature>
<dbReference type="PROSITE" id="PS50222">
    <property type="entry name" value="EF_HAND_2"/>
    <property type="match status" value="1"/>
</dbReference>
<dbReference type="CDD" id="cd21990">
    <property type="entry name" value="HMG-box_CIC-like"/>
    <property type="match status" value="1"/>
</dbReference>
<keyword evidence="2 24" id="KW-0813">Transport</keyword>
<feature type="compositionally biased region" description="Basic and acidic residues" evidence="26">
    <location>
        <begin position="2572"/>
        <end position="2582"/>
    </location>
</feature>
<evidence type="ECO:0000256" key="14">
    <source>
        <dbReference type="ARBA" id="ARBA00023065"/>
    </source>
</evidence>
<name>A0A8J6HM12_TENMO</name>
<evidence type="ECO:0000256" key="3">
    <source>
        <dbReference type="ARBA" id="ARBA00022461"/>
    </source>
</evidence>
<keyword evidence="13 24" id="KW-0915">Sodium</keyword>
<feature type="compositionally biased region" description="Low complexity" evidence="26">
    <location>
        <begin position="257"/>
        <end position="286"/>
    </location>
</feature>
<dbReference type="InterPro" id="IPR058542">
    <property type="entry name" value="IQ_SCN5A_C"/>
</dbReference>
<sequence length="3378" mass="380146">MDVGVRKLPKKRKFDPSELEENNTTASYIPVSVVQSVMSAPPQATAVDYSCPTNKQNSVDLSEWCNHRVLAKRGDWYYPGVIREASGSNITVELDGKEEKLVHFTNVFDNECYNVIGDASPSNNEVTLGARVCVRHNQQHMFVEGVVFNICNEGQVVRFVVAVIGEKQVKITVKRSELRLLRPPWYDELVEPQVHESMTAKLEYFTNTTVSPQLHTPVSVCTPQSNGRIYDDYCESEEDELRRGDITFNSEVDAKLSGSSKRSSMHSRGSSSSSITPRSQPTTPRSQAATPHKYKKGDVVSNPNGIRKKFNGKQWRRLCSKDGCTKESQRRGYCSRHLSLKAKQMVRILPEIRKLLRIATIDESLDVSTKTKLKRRICWFAFSHTGIFPKPSRFVASYYAVSYNGRIQTECFYADHQSRIAENQFTWTPGLQPTVPSTIDKVTMICNCRLLVSFILTPATTVFDKMEISLAVRERTRMNICVEHCLYHLINYAFRFAFDRPESVRPIQGVPSVIRLSPSPRQWGGSNPTEQPSVILQHALTSSTNQSVVDGENTQIQSGTVYCVMPQPHEKSVMVIKNEMDNEAKENKSFQRQVIQSDHLIQTQTIHVAPNNVSNLNNTHSAEVGIVQTNSTNASLLPVIVNPTQLLPVLPSASQSVVKKVIPTGTVQQPTPPVIVKTEQVTSNIQNHKDHVIQHSALHTQSHPRISVQSHNATSPQFAQSPARPIVPQPKISTNSQSAFVIPWHSIVPILTACPDPNSPPLSELSPPLSAPPVPTTSSVSKMDPPDDDGDVELMPIPAEEDDDVFENESADTNNLNENTTNKRRTQSLGSLQSNTKDNSLVKNKDRIRRPMNAFMIFSKRHRALVHQRHPNQDNRTVSKILGEWWYALGPEQKKEYHQLASEVKEAHFKAHPEWKWCNKDRRKSSTGSTRSKLSSTGDSAEIGELPVSPQALNSPAPLSEPSRQILQDNQGDVSDDDQMVICEESGGVEIDLKCKEKVTDSDSESQSDLEASVENRSFPQTRFSPVSNKSTDVTYRPKPIKAIMPTSDSTTKYSSTASSSTLSFHYSPVNPSGITGFQPTGGAFKTMPVSPKVGKNEIKNDQNEVGESWSNFNESSNNVTVKNNDAVSQWVSSSGVFIKLENKDGKCTDKDLKTSIADTHNNNSDLLPDGIKKEFKLAPTPAQLGKAPLQRRQSMALFPSNNQNLTENSSVPLRPPSNDNSSSDCPLVSPVTKKSLFKRNKEDGMDRVLEQVNFEKKFCSLPQFKPEECQSPSAISSSPGLFPYNKKRNLSASHRSSVEEESEGDIPQSVPKSASSIKPAVFFGPDFNMDSVREMNEMGEANSPRTPRTPGTSKDPEKGHRKILEQRRQLVMQLFQEHTYFPSAQATSNFQSQHSDIFPNKASLQLKIREARGDMSDASDLSSEEERSLFRPFTRESLATIETRIAEEHAKQKELEKKRAEGEIRYEDEDEDEGPQPDPTLEQGLPIPVRLQGGFPPELASTPLEDIDPYYSNQRTFVVVSKGKDIFRFSATNALWILDPFNPIRRVAIYILVHPLFSLFIITTILVNCILMIMPTTPTVESTEVIFTGIYTFESAVKVMARGFILQPFTYLRDAWNWLDFVVIALADNLAKNCFIKGLKTIVGAVIESVKNLRDVIILTMFSLSVFALMGLQIYMGVLTQKCIKNFPSDGSWGNLSGENWERFVSNETNWYYDEEKSERPLCGNSSGAGQCKPGYTCLQGYGENPNYGYTSFDTFGWAFLSAFRLMTQDYWENLYQLVLRSAGPWHMLFFIVIIFLGSFYLVNLILAIVAMSYDELQKKAQDEEEAEAEAIREAEVKAKEKQDRADARAAAAIEAAGGGGGGGGGGGDPGPDIVKSSSDYSCHSYESFVGQASGQDDNNKEKISIRSEGLDSVSEHRRVPTNLSKIRKVSAASLSLPGSPFNLRRGSRGSHQFTLRNTRHMVGAPGDRKPLVLSTYLDAQEHLPYADDSNAVTPMSEENGAMVFPMYYANLGSRHSSYNSHAARMSYTSHGDLLGGLVGSGKMTKESQLRSRSMRNAPPAATNSFFEITHKAHRGDYDGPTGQLCESKLKQLDSSFIDNNQRHTVVDMKDVKVLNDIIEQAAASGGSEHGVSVYIFSANNNDEGEEEEEEPTVMERFLAYTLKVIDIFCVWDCCQCWLIIQKFVHLIVFDPFVELFITLCIVVNTLFMALDHHDMDKDLEKALKSGNYFFTATFMIEATMKLVAMSPKFYFQEGWNIFDFIIVALSLLELGLEGVQGLSVLRSFRLLRVFKLAKSWPTLNLLISIMGRTMGALGNLTFVLCIIIFIFAVMDNVDRFPNHELPRWNFTDFMHSFMIVFRVLCGEWIESMWDCMLVGDVSCIPFFLATVVIGNLVVLNLFLALLLSNFGSSNLSAPTADNDTNKIAEAFDRIGRFIRWIKASALHMVKMVRFKLTNQISDQPSDDRDCALEISEDEILANGLMKKNPKEINTVGIGTGMDLTVHGDPKANMKRDKNSISKSKTIGNSILDHGDFISHLDDDEISNKSYGSHTYRFNKDESHKGSADMLDEQEEKRDASKEELGIAEETEEEGCECKEALNEDLVDANTEDIIEEYSADCCPESCYKQFPFLAGDEDSPFWQGWANLRYKTFRLIENKYFETAVITMILLSSFALALEDVHLSKRPILQDILYYMDRIFTVIFFFEMLIKWLALGFQKYFTNAWCWLDFIIVMVSLINFIASLCGAGGIQAFKTMRTLRALRPLRAMSRMQGMRCVDGNKTTLNYEIIPDKNACKAENYTWENSRMNFDHVGKAYLCLFQVATFKGWIQIMNDAIDSREISKQPIRETNIYMYLYFVFFIIFGSFFTLNLFIGVIIDNFNAQKKKAGGSLELFMTEDQKKYYNAMKKMGSKKPMKATPRPRWKPQAIVFEIVTNKKFDMIIMLFIGLNMLTMTMDHYQQKETFTQVLDYLNMIFIVIFSTECLMKMFALRYHYFTEPWNLFDLVVVILSILGLVLSDIIEKYFVSPTLLRVVRVAKVGRVLRLVKGAKGIRTLLFALAMSLPALFNICLLLFLVMFIFAIFGMSFFMHVKDKSGLDDVYNFKTFAQSMILLFQMSTSAGWDGVLDGIINEEDCKLPNNEIGETGNCGNSTIGIAFLLSYLVISFLIVINMYIAVILENYSQATEDVQEGLTDDDYDMYYEIWQQFDPDGTQYIRYDQLSDFLDVLEPPLQIHKPNKYKIVSMDITICKGDLMFCVDILDALTKDFFARKGNQIQESAELSDVQTHPNEPGYEPVSSTLWRQREEYCARLIQNAWRKHKRQRSGAPDQSDEGEADGDKDGELEARQTAVLVENDGFATKNGHKVVLHSRTPSVSSRSADV</sequence>
<keyword evidence="16 24" id="KW-0472">Membrane</keyword>
<keyword evidence="8 24" id="KW-0812">Transmembrane</keyword>
<evidence type="ECO:0000256" key="15">
    <source>
        <dbReference type="ARBA" id="ARBA00023125"/>
    </source>
</evidence>
<keyword evidence="14 24" id="KW-0406">Ion transport</keyword>
<organism evidence="29 30">
    <name type="scientific">Tenebrio molitor</name>
    <name type="common">Yellow mealworm beetle</name>
    <dbReference type="NCBI Taxonomy" id="7067"/>
    <lineage>
        <taxon>Eukaryota</taxon>
        <taxon>Metazoa</taxon>
        <taxon>Ecdysozoa</taxon>
        <taxon>Arthropoda</taxon>
        <taxon>Hexapoda</taxon>
        <taxon>Insecta</taxon>
        <taxon>Pterygota</taxon>
        <taxon>Neoptera</taxon>
        <taxon>Endopterygota</taxon>
        <taxon>Coleoptera</taxon>
        <taxon>Polyphaga</taxon>
        <taxon>Cucujiformia</taxon>
        <taxon>Tenebrionidae</taxon>
        <taxon>Tenebrio</taxon>
    </lineage>
</organism>
<dbReference type="InterPro" id="IPR002048">
    <property type="entry name" value="EF_hand_dom"/>
</dbReference>
<reference evidence="29" key="1">
    <citation type="journal article" date="2020" name="J Insects Food Feed">
        <title>The yellow mealworm (Tenebrio molitor) genome: a resource for the emerging insects as food and feed industry.</title>
        <authorList>
            <person name="Eriksson T."/>
            <person name="Andere A."/>
            <person name="Kelstrup H."/>
            <person name="Emery V."/>
            <person name="Picard C."/>
        </authorList>
    </citation>
    <scope>NUCLEOTIDE SEQUENCE</scope>
    <source>
        <strain evidence="29">Stoneville</strain>
        <tissue evidence="29">Whole head</tissue>
    </source>
</reference>
<dbReference type="SUPFAM" id="SSF81324">
    <property type="entry name" value="Voltage-gated potassium channels"/>
    <property type="match status" value="4"/>
</dbReference>
<evidence type="ECO:0000313" key="30">
    <source>
        <dbReference type="Proteomes" id="UP000719412"/>
    </source>
</evidence>
<dbReference type="InterPro" id="IPR009071">
    <property type="entry name" value="HMG_box_dom"/>
</dbReference>
<dbReference type="GO" id="GO:0005509">
    <property type="term" value="F:calcium ion binding"/>
    <property type="evidence" value="ECO:0007669"/>
    <property type="project" value="InterPro"/>
</dbReference>
<dbReference type="InterPro" id="IPR024583">
    <property type="entry name" value="Na_trans_cytopl"/>
</dbReference>
<feature type="transmembrane region" description="Helical" evidence="24">
    <location>
        <begin position="2379"/>
        <end position="2405"/>
    </location>
</feature>
<keyword evidence="30" id="KW-1185">Reference proteome</keyword>
<feature type="compositionally biased region" description="Basic and acidic residues" evidence="26">
    <location>
        <begin position="1448"/>
        <end position="1466"/>
    </location>
</feature>
<evidence type="ECO:0000256" key="25">
    <source>
        <dbReference type="SAM" id="Coils"/>
    </source>
</evidence>
<evidence type="ECO:0000256" key="23">
    <source>
        <dbReference type="PROSITE-ProRule" id="PRU00267"/>
    </source>
</evidence>
<evidence type="ECO:0000256" key="17">
    <source>
        <dbReference type="ARBA" id="ARBA00023157"/>
    </source>
</evidence>
<evidence type="ECO:0000256" key="10">
    <source>
        <dbReference type="ARBA" id="ARBA00022882"/>
    </source>
</evidence>
<feature type="region of interest" description="Disordered" evidence="26">
    <location>
        <begin position="1267"/>
        <end position="1314"/>
    </location>
</feature>
<dbReference type="EMBL" id="JABDTM020020733">
    <property type="protein sequence ID" value="KAH0816902.1"/>
    <property type="molecule type" value="Genomic_DNA"/>
</dbReference>
<feature type="compositionally biased region" description="Polar residues" evidence="26">
    <location>
        <begin position="1344"/>
        <end position="1353"/>
    </location>
</feature>
<feature type="transmembrane region" description="Helical" evidence="24">
    <location>
        <begin position="1548"/>
        <end position="1574"/>
    </location>
</feature>
<comment type="subcellular location">
    <subcellularLocation>
        <location evidence="1 24">Cell membrane</location>
        <topology evidence="1 24">Multi-pass membrane protein</topology>
    </subcellularLocation>
</comment>
<evidence type="ECO:0000256" key="9">
    <source>
        <dbReference type="ARBA" id="ARBA00022737"/>
    </source>
</evidence>
<dbReference type="InterPro" id="IPR010526">
    <property type="entry name" value="Na_trans_assoc_dom"/>
</dbReference>
<keyword evidence="18" id="KW-0804">Transcription</keyword>
<feature type="domain" description="EF-hand" evidence="28">
    <location>
        <begin position="3192"/>
        <end position="3227"/>
    </location>
</feature>
<dbReference type="GO" id="GO:0086010">
    <property type="term" value="P:membrane depolarization during action potential"/>
    <property type="evidence" value="ECO:0007669"/>
    <property type="project" value="TreeGrafter"/>
</dbReference>
<evidence type="ECO:0000256" key="1">
    <source>
        <dbReference type="ARBA" id="ARBA00004651"/>
    </source>
</evidence>
<keyword evidence="25" id="KW-0175">Coiled coil</keyword>